<reference evidence="2" key="5">
    <citation type="journal article" date="2021" name="G3 (Bethesda)">
        <title>Aegilops tauschii genome assembly Aet v5.0 features greater sequence contiguity and improved annotation.</title>
        <authorList>
            <person name="Wang L."/>
            <person name="Zhu T."/>
            <person name="Rodriguez J.C."/>
            <person name="Deal K.R."/>
            <person name="Dubcovsky J."/>
            <person name="McGuire P.E."/>
            <person name="Lux T."/>
            <person name="Spannagl M."/>
            <person name="Mayer K.F.X."/>
            <person name="Baldrich P."/>
            <person name="Meyers B.C."/>
            <person name="Huo N."/>
            <person name="Gu Y.Q."/>
            <person name="Zhou H."/>
            <person name="Devos K.M."/>
            <person name="Bennetzen J.L."/>
            <person name="Unver T."/>
            <person name="Budak H."/>
            <person name="Gulick P.J."/>
            <person name="Galiba G."/>
            <person name="Kalapos B."/>
            <person name="Nelson D.R."/>
            <person name="Li P."/>
            <person name="You F.M."/>
            <person name="Luo M.C."/>
            <person name="Dvorak J."/>
        </authorList>
    </citation>
    <scope>NUCLEOTIDE SEQUENCE [LARGE SCALE GENOMIC DNA]</scope>
    <source>
        <strain evidence="2">cv. AL8/78</strain>
    </source>
</reference>
<evidence type="ECO:0000313" key="3">
    <source>
        <dbReference type="Proteomes" id="UP000015105"/>
    </source>
</evidence>
<protein>
    <submittedName>
        <fullName evidence="2">Uncharacterized protein</fullName>
    </submittedName>
</protein>
<evidence type="ECO:0000256" key="1">
    <source>
        <dbReference type="SAM" id="MobiDB-lite"/>
    </source>
</evidence>
<dbReference type="AlphaFoldDB" id="A0A453LCJ9"/>
<name>A0A453LCJ9_AEGTS</name>
<evidence type="ECO:0000313" key="2">
    <source>
        <dbReference type="EnsemblPlants" id="AET5Gv20710200.1"/>
    </source>
</evidence>
<dbReference type="Gramene" id="AET5Gv20710200.1">
    <property type="protein sequence ID" value="AET5Gv20710200.1"/>
    <property type="gene ID" value="AET5Gv20710200"/>
</dbReference>
<proteinExistence type="predicted"/>
<reference evidence="2" key="3">
    <citation type="journal article" date="2017" name="Nature">
        <title>Genome sequence of the progenitor of the wheat D genome Aegilops tauschii.</title>
        <authorList>
            <person name="Luo M.C."/>
            <person name="Gu Y.Q."/>
            <person name="Puiu D."/>
            <person name="Wang H."/>
            <person name="Twardziok S.O."/>
            <person name="Deal K.R."/>
            <person name="Huo N."/>
            <person name="Zhu T."/>
            <person name="Wang L."/>
            <person name="Wang Y."/>
            <person name="McGuire P.E."/>
            <person name="Liu S."/>
            <person name="Long H."/>
            <person name="Ramasamy R.K."/>
            <person name="Rodriguez J.C."/>
            <person name="Van S.L."/>
            <person name="Yuan L."/>
            <person name="Wang Z."/>
            <person name="Xia Z."/>
            <person name="Xiao L."/>
            <person name="Anderson O.D."/>
            <person name="Ouyang S."/>
            <person name="Liang Y."/>
            <person name="Zimin A.V."/>
            <person name="Pertea G."/>
            <person name="Qi P."/>
            <person name="Bennetzen J.L."/>
            <person name="Dai X."/>
            <person name="Dawson M.W."/>
            <person name="Muller H.G."/>
            <person name="Kugler K."/>
            <person name="Rivarola-Duarte L."/>
            <person name="Spannagl M."/>
            <person name="Mayer K.F.X."/>
            <person name="Lu F.H."/>
            <person name="Bevan M.W."/>
            <person name="Leroy P."/>
            <person name="Li P."/>
            <person name="You F.M."/>
            <person name="Sun Q."/>
            <person name="Liu Z."/>
            <person name="Lyons E."/>
            <person name="Wicker T."/>
            <person name="Salzberg S.L."/>
            <person name="Devos K.M."/>
            <person name="Dvorak J."/>
        </authorList>
    </citation>
    <scope>NUCLEOTIDE SEQUENCE [LARGE SCALE GENOMIC DNA]</scope>
    <source>
        <strain evidence="2">cv. AL8/78</strain>
    </source>
</reference>
<dbReference type="Proteomes" id="UP000015105">
    <property type="component" value="Chromosome 5D"/>
</dbReference>
<accession>A0A453LCJ9</accession>
<dbReference type="EnsemblPlants" id="AET5Gv20710200.1">
    <property type="protein sequence ID" value="AET5Gv20710200.1"/>
    <property type="gene ID" value="AET5Gv20710200"/>
</dbReference>
<organism evidence="2 3">
    <name type="scientific">Aegilops tauschii subsp. strangulata</name>
    <name type="common">Goatgrass</name>
    <dbReference type="NCBI Taxonomy" id="200361"/>
    <lineage>
        <taxon>Eukaryota</taxon>
        <taxon>Viridiplantae</taxon>
        <taxon>Streptophyta</taxon>
        <taxon>Embryophyta</taxon>
        <taxon>Tracheophyta</taxon>
        <taxon>Spermatophyta</taxon>
        <taxon>Magnoliopsida</taxon>
        <taxon>Liliopsida</taxon>
        <taxon>Poales</taxon>
        <taxon>Poaceae</taxon>
        <taxon>BOP clade</taxon>
        <taxon>Pooideae</taxon>
        <taxon>Triticodae</taxon>
        <taxon>Triticeae</taxon>
        <taxon>Triticinae</taxon>
        <taxon>Aegilops</taxon>
    </lineage>
</organism>
<keyword evidence="3" id="KW-1185">Reference proteome</keyword>
<sequence>MSSRPMWRMVRASWMSRRPCCCPTGAPVISAASDGRCASYRRRKTPCSRTSTRRRRKGRRTRPRMLTTSCRPRRLDDEPGRPCPPPSKARKSRTWEAADAWVPERPPPTSCRASQPLS</sequence>
<feature type="compositionally biased region" description="Basic residues" evidence="1">
    <location>
        <begin position="41"/>
        <end position="63"/>
    </location>
</feature>
<reference evidence="3" key="2">
    <citation type="journal article" date="2017" name="Nat. Plants">
        <title>The Aegilops tauschii genome reveals multiple impacts of transposons.</title>
        <authorList>
            <person name="Zhao G."/>
            <person name="Zou C."/>
            <person name="Li K."/>
            <person name="Wang K."/>
            <person name="Li T."/>
            <person name="Gao L."/>
            <person name="Zhang X."/>
            <person name="Wang H."/>
            <person name="Yang Z."/>
            <person name="Liu X."/>
            <person name="Jiang W."/>
            <person name="Mao L."/>
            <person name="Kong X."/>
            <person name="Jiao Y."/>
            <person name="Jia J."/>
        </authorList>
    </citation>
    <scope>NUCLEOTIDE SEQUENCE [LARGE SCALE GENOMIC DNA]</scope>
    <source>
        <strain evidence="3">cv. AL8/78</strain>
    </source>
</reference>
<reference evidence="3" key="1">
    <citation type="journal article" date="2014" name="Science">
        <title>Ancient hybridizations among the ancestral genomes of bread wheat.</title>
        <authorList>
            <consortium name="International Wheat Genome Sequencing Consortium,"/>
            <person name="Marcussen T."/>
            <person name="Sandve S.R."/>
            <person name="Heier L."/>
            <person name="Spannagl M."/>
            <person name="Pfeifer M."/>
            <person name="Jakobsen K.S."/>
            <person name="Wulff B.B."/>
            <person name="Steuernagel B."/>
            <person name="Mayer K.F."/>
            <person name="Olsen O.A."/>
        </authorList>
    </citation>
    <scope>NUCLEOTIDE SEQUENCE [LARGE SCALE GENOMIC DNA]</scope>
    <source>
        <strain evidence="3">cv. AL8/78</strain>
    </source>
</reference>
<reference evidence="2" key="4">
    <citation type="submission" date="2019-03" db="UniProtKB">
        <authorList>
            <consortium name="EnsemblPlants"/>
        </authorList>
    </citation>
    <scope>IDENTIFICATION</scope>
</reference>
<feature type="region of interest" description="Disordered" evidence="1">
    <location>
        <begin position="41"/>
        <end position="118"/>
    </location>
</feature>